<evidence type="ECO:0000313" key="2">
    <source>
        <dbReference type="EMBL" id="BDI29410.1"/>
    </source>
</evidence>
<sequence length="435" mass="48008">MFFKAAGAIAGKISASFKAAGDFIKGRPVFSSAGRGRGGLWNWLPGSNYNYEREAGDLWKNSLVSIVLSWMQDNFPEAPFVVRKTVVSTGKSVADHGHPLSLLLAQPNPFYGGDVLWAATILDLATDGNAYWIKVPNAIGVAELWWIPASMIEPDYPSDGSEFITQYIYTVNGRKYYYKPSQIVHLRDGTDPDARGRKGLSRLKAQLREVCTDNEAATFNAAILRNMGIPGLIIAPQAATTPLTPEDRRKLVDNWSERFGGDKRGEPFVWNTPINVQGMGHSPRDLEVGLMRRIPETRIAAAFGLSPIVVNFLAGLEHGTMANYKEARKAAYENCLIPMYRRIALQLDVQLLPDFETDRRYRCGFDLSEVRALQDDVNALFERLENAAGGPFITPDEAREAAGYKATGDPENQKIRAPKPVAPALPKQPPLENAA</sequence>
<dbReference type="Pfam" id="PF04860">
    <property type="entry name" value="Phage_portal"/>
    <property type="match status" value="1"/>
</dbReference>
<dbReference type="OrthoDB" id="7592047at2"/>
<evidence type="ECO:0000313" key="3">
    <source>
        <dbReference type="Proteomes" id="UP000287394"/>
    </source>
</evidence>
<feature type="compositionally biased region" description="Pro residues" evidence="1">
    <location>
        <begin position="420"/>
        <end position="429"/>
    </location>
</feature>
<feature type="region of interest" description="Disordered" evidence="1">
    <location>
        <begin position="392"/>
        <end position="435"/>
    </location>
</feature>
<dbReference type="InterPro" id="IPR006944">
    <property type="entry name" value="Phage/GTA_portal"/>
</dbReference>
<organism evidence="2 3">
    <name type="scientific">Capsulimonas corticalis</name>
    <dbReference type="NCBI Taxonomy" id="2219043"/>
    <lineage>
        <taxon>Bacteria</taxon>
        <taxon>Bacillati</taxon>
        <taxon>Armatimonadota</taxon>
        <taxon>Armatimonadia</taxon>
        <taxon>Capsulimonadales</taxon>
        <taxon>Capsulimonadaceae</taxon>
        <taxon>Capsulimonas</taxon>
    </lineage>
</organism>
<gene>
    <name evidence="2" type="ORF">CCAX7_14610</name>
</gene>
<dbReference type="AlphaFoldDB" id="A0A402CZH3"/>
<dbReference type="RefSeq" id="WP_119322702.1">
    <property type="nucleotide sequence ID" value="NZ_AP025739.1"/>
</dbReference>
<evidence type="ECO:0000256" key="1">
    <source>
        <dbReference type="SAM" id="MobiDB-lite"/>
    </source>
</evidence>
<dbReference type="Proteomes" id="UP000287394">
    <property type="component" value="Chromosome"/>
</dbReference>
<dbReference type="KEGG" id="ccot:CCAX7_14610"/>
<keyword evidence="3" id="KW-1185">Reference proteome</keyword>
<protein>
    <submittedName>
        <fullName evidence="2">Uncharacterized protein</fullName>
    </submittedName>
</protein>
<accession>A0A402CZH3</accession>
<name>A0A402CZH3_9BACT</name>
<reference evidence="2 3" key="1">
    <citation type="journal article" date="2019" name="Int. J. Syst. Evol. Microbiol.">
        <title>Capsulimonas corticalis gen. nov., sp. nov., an aerobic capsulated bacterium, of a novel bacterial order, Capsulimonadales ord. nov., of the class Armatimonadia of the phylum Armatimonadetes.</title>
        <authorList>
            <person name="Li J."/>
            <person name="Kudo C."/>
            <person name="Tonouchi A."/>
        </authorList>
    </citation>
    <scope>NUCLEOTIDE SEQUENCE [LARGE SCALE GENOMIC DNA]</scope>
    <source>
        <strain evidence="2 3">AX-7</strain>
    </source>
</reference>
<dbReference type="EMBL" id="AP025739">
    <property type="protein sequence ID" value="BDI29410.1"/>
    <property type="molecule type" value="Genomic_DNA"/>
</dbReference>
<proteinExistence type="predicted"/>